<dbReference type="Pfam" id="PF03096">
    <property type="entry name" value="Ndr"/>
    <property type="match status" value="1"/>
</dbReference>
<dbReference type="KEGG" id="tpal:117641441"/>
<dbReference type="OrthoDB" id="191979at2759"/>
<dbReference type="SUPFAM" id="SSF53474">
    <property type="entry name" value="alpha/beta-Hydrolases"/>
    <property type="match status" value="1"/>
</dbReference>
<reference evidence="4" key="1">
    <citation type="submission" date="2025-08" db="UniProtKB">
        <authorList>
            <consortium name="RefSeq"/>
        </authorList>
    </citation>
    <scope>IDENTIFICATION</scope>
    <source>
        <tissue evidence="4">Total insect</tissue>
    </source>
</reference>
<dbReference type="Gene3D" id="3.40.50.1820">
    <property type="entry name" value="alpha/beta hydrolase"/>
    <property type="match status" value="1"/>
</dbReference>
<dbReference type="InParanoid" id="A0A6P8YE40"/>
<protein>
    <submittedName>
        <fullName evidence="4">Uncharacterized protein ZK1073.1 isoform X1</fullName>
    </submittedName>
</protein>
<dbReference type="GeneID" id="117641441"/>
<organism evidence="4">
    <name type="scientific">Thrips palmi</name>
    <name type="common">Melon thrips</name>
    <dbReference type="NCBI Taxonomy" id="161013"/>
    <lineage>
        <taxon>Eukaryota</taxon>
        <taxon>Metazoa</taxon>
        <taxon>Ecdysozoa</taxon>
        <taxon>Arthropoda</taxon>
        <taxon>Hexapoda</taxon>
        <taxon>Insecta</taxon>
        <taxon>Pterygota</taxon>
        <taxon>Neoptera</taxon>
        <taxon>Paraneoptera</taxon>
        <taxon>Thysanoptera</taxon>
        <taxon>Terebrantia</taxon>
        <taxon>Thripoidea</taxon>
        <taxon>Thripidae</taxon>
        <taxon>Thrips</taxon>
    </lineage>
</organism>
<sequence>MSTPEEKRTLLRRRSSVGGCTEIKNYIVSSERCGDLHVHVQGEISQQDKRACFLTVHDLGTNHRSFLDFVNTPCMQEIKDRSIFIHVDMPGHHDNADNLPDGKEYPTLDVVGEDLVTVLDFLHVKYVVLLGDGAGANVLARFGLKHPSRVLGMILINCTGSAASVMESFKNKTVNWRSNDTVSSSAEHYLVFHKFGHVIPDEQVNNDSSPDKERVVEEYVQRLHSTTINTKNLKQYVQVFMKRQDLPLAEAKTDVLLITGVLGAFASVVEKLHKDMDKDKVTLLKVERAGDVLTDAPAKVAQSILLFCKGLGLLTSVALGVDRQRTFSGSSGEGESLGRRRLSRGMSMEEYDKPNIRRLSLTCADPPPPVPAANRAK</sequence>
<gene>
    <name evidence="4" type="primary">LOC117641441</name>
</gene>
<dbReference type="PANTHER" id="PTHR11034">
    <property type="entry name" value="N-MYC DOWNSTREAM REGULATED"/>
    <property type="match status" value="1"/>
</dbReference>
<proteinExistence type="inferred from homology"/>
<name>A0A6P8YE40_THRPL</name>
<keyword evidence="3" id="KW-1185">Reference proteome</keyword>
<dbReference type="AlphaFoldDB" id="A0A6P8YE40"/>
<feature type="region of interest" description="Disordered" evidence="2">
    <location>
        <begin position="325"/>
        <end position="377"/>
    </location>
</feature>
<accession>A0A6P8YE40</accession>
<comment type="similarity">
    <text evidence="1">Belongs to the NDRG family.</text>
</comment>
<evidence type="ECO:0000256" key="1">
    <source>
        <dbReference type="ARBA" id="ARBA00005598"/>
    </source>
</evidence>
<evidence type="ECO:0000313" key="3">
    <source>
        <dbReference type="Proteomes" id="UP000515158"/>
    </source>
</evidence>
<dbReference type="Proteomes" id="UP000515158">
    <property type="component" value="Unplaced"/>
</dbReference>
<evidence type="ECO:0000256" key="2">
    <source>
        <dbReference type="SAM" id="MobiDB-lite"/>
    </source>
</evidence>
<dbReference type="InterPro" id="IPR004142">
    <property type="entry name" value="NDRG"/>
</dbReference>
<dbReference type="FunCoup" id="A0A6P8YE40">
    <property type="interactions" value="39"/>
</dbReference>
<dbReference type="RefSeq" id="XP_034234656.1">
    <property type="nucleotide sequence ID" value="XM_034378765.1"/>
</dbReference>
<evidence type="ECO:0000313" key="4">
    <source>
        <dbReference type="RefSeq" id="XP_034234656.1"/>
    </source>
</evidence>
<dbReference type="InterPro" id="IPR029058">
    <property type="entry name" value="AB_hydrolase_fold"/>
</dbReference>